<dbReference type="FunFam" id="2.170.120.12:FF:000003">
    <property type="entry name" value="Dna-directed rna polymerases i and iii subunit"/>
    <property type="match status" value="1"/>
</dbReference>
<dbReference type="PANTHER" id="PTHR11800:SF13">
    <property type="entry name" value="DNA-DIRECTED RNA POLYMERASES I AND III SUBUNIT RPAC1"/>
    <property type="match status" value="1"/>
</dbReference>
<dbReference type="GO" id="GO:0005736">
    <property type="term" value="C:RNA polymerase I complex"/>
    <property type="evidence" value="ECO:0007669"/>
    <property type="project" value="TreeGrafter"/>
</dbReference>
<dbReference type="AlphaFoldDB" id="A0A482VJR8"/>
<dbReference type="STRING" id="1661398.A0A482VJR8"/>
<organism evidence="8 9">
    <name type="scientific">Asbolus verrucosus</name>
    <name type="common">Desert ironclad beetle</name>
    <dbReference type="NCBI Taxonomy" id="1661398"/>
    <lineage>
        <taxon>Eukaryota</taxon>
        <taxon>Metazoa</taxon>
        <taxon>Ecdysozoa</taxon>
        <taxon>Arthropoda</taxon>
        <taxon>Hexapoda</taxon>
        <taxon>Insecta</taxon>
        <taxon>Pterygota</taxon>
        <taxon>Neoptera</taxon>
        <taxon>Endopterygota</taxon>
        <taxon>Coleoptera</taxon>
        <taxon>Polyphaga</taxon>
        <taxon>Cucujiformia</taxon>
        <taxon>Tenebrionidae</taxon>
        <taxon>Pimeliinae</taxon>
        <taxon>Asbolus</taxon>
    </lineage>
</organism>
<dbReference type="NCBIfam" id="NF001988">
    <property type="entry name" value="PRK00783.1"/>
    <property type="match status" value="1"/>
</dbReference>
<dbReference type="HAMAP" id="MF_00320">
    <property type="entry name" value="RNApol_arch_Rpo3"/>
    <property type="match status" value="1"/>
</dbReference>
<dbReference type="Gene3D" id="3.30.1360.10">
    <property type="entry name" value="RNA polymerase, RBP11-like subunit"/>
    <property type="match status" value="1"/>
</dbReference>
<dbReference type="InterPro" id="IPR036643">
    <property type="entry name" value="RNApol_insert_sf"/>
</dbReference>
<dbReference type="InterPro" id="IPR022842">
    <property type="entry name" value="RNAP_Rpo3/Rpb3/RPAC1"/>
</dbReference>
<evidence type="ECO:0000256" key="5">
    <source>
        <dbReference type="ARBA" id="ARBA00023242"/>
    </source>
</evidence>
<evidence type="ECO:0000256" key="4">
    <source>
        <dbReference type="ARBA" id="ARBA00023163"/>
    </source>
</evidence>
<gene>
    <name evidence="8" type="ORF">BDFB_000926</name>
</gene>
<protein>
    <recommendedName>
        <fullName evidence="2">DNA-directed RNA polymerases I and III subunit RPAC1</fullName>
    </recommendedName>
</protein>
<evidence type="ECO:0000313" key="9">
    <source>
        <dbReference type="Proteomes" id="UP000292052"/>
    </source>
</evidence>
<dbReference type="InterPro" id="IPR036603">
    <property type="entry name" value="RBP11-like"/>
</dbReference>
<keyword evidence="9" id="KW-1185">Reference proteome</keyword>
<dbReference type="GO" id="GO:0046983">
    <property type="term" value="F:protein dimerization activity"/>
    <property type="evidence" value="ECO:0007669"/>
    <property type="project" value="InterPro"/>
</dbReference>
<dbReference type="InterPro" id="IPR033901">
    <property type="entry name" value="RNAPI/III_AC40"/>
</dbReference>
<dbReference type="Gene3D" id="2.170.120.12">
    <property type="entry name" value="DNA-directed RNA polymerase, insert domain"/>
    <property type="match status" value="1"/>
</dbReference>
<dbReference type="SUPFAM" id="SSF55257">
    <property type="entry name" value="RBP11-like subunits of RNA polymerase"/>
    <property type="match status" value="1"/>
</dbReference>
<dbReference type="InterPro" id="IPR011263">
    <property type="entry name" value="DNA-dir_RNA_pol_RpoA/D/Rpb3"/>
</dbReference>
<name>A0A482VJR8_ASBVE</name>
<dbReference type="SMART" id="SM00662">
    <property type="entry name" value="RPOLD"/>
    <property type="match status" value="1"/>
</dbReference>
<dbReference type="PROSITE" id="PS00446">
    <property type="entry name" value="RNA_POL_D_30KD"/>
    <property type="match status" value="1"/>
</dbReference>
<comment type="similarity">
    <text evidence="6">Belongs to the archaeal Rpo3/eukaryotic RPB3 RNA polymerase subunit family.</text>
</comment>
<dbReference type="InterPro" id="IPR001514">
    <property type="entry name" value="DNA-dir_RNA_pol_30-40kDasu_CS"/>
</dbReference>
<dbReference type="InterPro" id="IPR011262">
    <property type="entry name" value="DNA-dir_RNA_pol_insert"/>
</dbReference>
<dbReference type="GO" id="GO:0005666">
    <property type="term" value="C:RNA polymerase III complex"/>
    <property type="evidence" value="ECO:0007669"/>
    <property type="project" value="TreeGrafter"/>
</dbReference>
<proteinExistence type="inferred from homology"/>
<evidence type="ECO:0000259" key="7">
    <source>
        <dbReference type="SMART" id="SM00662"/>
    </source>
</evidence>
<keyword evidence="3 8" id="KW-0240">DNA-directed RNA polymerase</keyword>
<comment type="caution">
    <text evidence="8">The sequence shown here is derived from an EMBL/GenBank/DDBJ whole genome shotgun (WGS) entry which is preliminary data.</text>
</comment>
<keyword evidence="5" id="KW-0539">Nucleus</keyword>
<accession>A0A482VJR8</accession>
<dbReference type="GO" id="GO:0003899">
    <property type="term" value="F:DNA-directed RNA polymerase activity"/>
    <property type="evidence" value="ECO:0007669"/>
    <property type="project" value="InterPro"/>
</dbReference>
<dbReference type="EMBL" id="QDEB01095982">
    <property type="protein sequence ID" value="RZC32598.1"/>
    <property type="molecule type" value="Genomic_DNA"/>
</dbReference>
<sequence length="371" mass="42568">MNNVMNDDKPRVILGEYKITQVCIGKRNDKNPNVCTFKNLPSKSTVLDEKWDINKFKDKFRVVLVRLEDNEMEFDLLGIHPFLANTFRRLMLSDVPTMAIEKVYVFNNTSVIQDEVLAHRLGLIPLKADPRLFEMKTDRKLNVSFSFFNFNLNNIVASTESSEQDSLEFTLKIKCTNNKDSNKDSLRAEDMYKNNNVYSKHIKWTPIGNQKERLHDDVGPIHDDILIAKMRPGHELDLKLIAVKGTGRDHAKFSPVATAFYRLLPDIKLLSEVEGEAAVRLQKCFSPGVISIRHEKGRKYAVVDNARYDTSSRNVFKYEDLKDAVVMSKVQDHFIFTIESVGALKPDVIFTEAVKVLRDKCLSLLEELSHD</sequence>
<dbReference type="Pfam" id="PF01000">
    <property type="entry name" value="RNA_pol_A_bac"/>
    <property type="match status" value="1"/>
</dbReference>
<dbReference type="SUPFAM" id="SSF56553">
    <property type="entry name" value="Insert subdomain of RNA polymerase alpha subunit"/>
    <property type="match status" value="1"/>
</dbReference>
<dbReference type="InterPro" id="IPR050518">
    <property type="entry name" value="Rpo3/RPB3_RNA_Pol_subunit"/>
</dbReference>
<feature type="domain" description="DNA-directed RNA polymerase RpoA/D/Rpb3-type" evidence="7">
    <location>
        <begin position="71"/>
        <end position="367"/>
    </location>
</feature>
<evidence type="ECO:0000256" key="6">
    <source>
        <dbReference type="ARBA" id="ARBA00025804"/>
    </source>
</evidence>
<dbReference type="GO" id="GO:0006351">
    <property type="term" value="P:DNA-templated transcription"/>
    <property type="evidence" value="ECO:0007669"/>
    <property type="project" value="InterPro"/>
</dbReference>
<comment type="subcellular location">
    <subcellularLocation>
        <location evidence="1">Nucleus</location>
    </subcellularLocation>
</comment>
<dbReference type="CDD" id="cd07032">
    <property type="entry name" value="RNAP_I_II_AC40"/>
    <property type="match status" value="1"/>
</dbReference>
<dbReference type="Proteomes" id="UP000292052">
    <property type="component" value="Unassembled WGS sequence"/>
</dbReference>
<dbReference type="Pfam" id="PF01193">
    <property type="entry name" value="RNA_pol_L"/>
    <property type="match status" value="1"/>
</dbReference>
<evidence type="ECO:0000256" key="2">
    <source>
        <dbReference type="ARBA" id="ARBA00022083"/>
    </source>
</evidence>
<evidence type="ECO:0000256" key="1">
    <source>
        <dbReference type="ARBA" id="ARBA00004123"/>
    </source>
</evidence>
<keyword evidence="4" id="KW-0804">Transcription</keyword>
<dbReference type="OrthoDB" id="270173at2759"/>
<dbReference type="PANTHER" id="PTHR11800">
    <property type="entry name" value="DNA-DIRECTED RNA POLYMERASE"/>
    <property type="match status" value="1"/>
</dbReference>
<evidence type="ECO:0000313" key="8">
    <source>
        <dbReference type="EMBL" id="RZC32598.1"/>
    </source>
</evidence>
<reference evidence="8 9" key="1">
    <citation type="submission" date="2017-03" db="EMBL/GenBank/DDBJ databases">
        <title>Genome of the blue death feigning beetle - Asbolus verrucosus.</title>
        <authorList>
            <person name="Rider S.D."/>
        </authorList>
    </citation>
    <scope>NUCLEOTIDE SEQUENCE [LARGE SCALE GENOMIC DNA]</scope>
    <source>
        <strain evidence="8">Butters</strain>
        <tissue evidence="8">Head and leg muscle</tissue>
    </source>
</reference>
<evidence type="ECO:0000256" key="3">
    <source>
        <dbReference type="ARBA" id="ARBA00022478"/>
    </source>
</evidence>
<dbReference type="GO" id="GO:0003677">
    <property type="term" value="F:DNA binding"/>
    <property type="evidence" value="ECO:0007669"/>
    <property type="project" value="InterPro"/>
</dbReference>